<dbReference type="Gene3D" id="2.170.15.10">
    <property type="entry name" value="Proaerolysin, chain A, domain 3"/>
    <property type="match status" value="1"/>
</dbReference>
<organism evidence="1 2">
    <name type="scientific">Lates calcarifer</name>
    <name type="common">Barramundi</name>
    <name type="synonym">Holocentrus calcarifer</name>
    <dbReference type="NCBI Taxonomy" id="8187"/>
    <lineage>
        <taxon>Eukaryota</taxon>
        <taxon>Metazoa</taxon>
        <taxon>Chordata</taxon>
        <taxon>Craniata</taxon>
        <taxon>Vertebrata</taxon>
        <taxon>Euteleostomi</taxon>
        <taxon>Actinopterygii</taxon>
        <taxon>Neopterygii</taxon>
        <taxon>Teleostei</taxon>
        <taxon>Neoteleostei</taxon>
        <taxon>Acanthomorphata</taxon>
        <taxon>Carangaria</taxon>
        <taxon>Carangaria incertae sedis</taxon>
        <taxon>Centropomidae</taxon>
        <taxon>Lates</taxon>
    </lineage>
</organism>
<keyword evidence="2" id="KW-1185">Reference proteome</keyword>
<dbReference type="Ensembl" id="ENSLCAT00010015521.1">
    <property type="protein sequence ID" value="ENSLCAP00010015201.1"/>
    <property type="gene ID" value="ENSLCAG00010007208.1"/>
</dbReference>
<accession>A0A4W6CSA7</accession>
<dbReference type="Proteomes" id="UP000314980">
    <property type="component" value="Unassembled WGS sequence"/>
</dbReference>
<dbReference type="PANTHER" id="PTHR31649">
    <property type="entry name" value="AGAP009604-PA"/>
    <property type="match status" value="1"/>
</dbReference>
<evidence type="ECO:0000313" key="1">
    <source>
        <dbReference type="Ensembl" id="ENSLCAP00010015201.1"/>
    </source>
</evidence>
<dbReference type="PANTHER" id="PTHR31649:SF1">
    <property type="entry name" value="FARNESOIC ACID O-METHYL TRANSFERASE DOMAIN-CONTAINING PROTEIN"/>
    <property type="match status" value="1"/>
</dbReference>
<dbReference type="AlphaFoldDB" id="A0A4W6CSA7"/>
<proteinExistence type="predicted"/>
<name>A0A4W6CSA7_LATCA</name>
<sequence>MFQLTHVQPHISTLPPLHFRVCPVQSLPYQASDQFSTNLQWQTWYGFLPSGAISIHNDYTSRYDYVCKYGCEPGFYNPSLGPHCRYVLSGKEHLGSLFDILVNKDGVELLEWKGGSHGSVPQNSVKACSWVFCYVGTSMDIRPSSFPGKVKSIDTRPMTSMTINMDVTSWHISGIRYNTGGAKVIQYPPETLRMSTIINNECQSVVKKVELSKTNQVNKRWDIGSATTVRVGGSITAQIPFIGSAGVGEWMLALSKMVKNMLNKVSPNHSGIFIYSHFFFLHTFSPESVSCLFDVCLLVKV</sequence>
<reference evidence="1" key="2">
    <citation type="submission" date="2025-08" db="UniProtKB">
        <authorList>
            <consortium name="Ensembl"/>
        </authorList>
    </citation>
    <scope>IDENTIFICATION</scope>
</reference>
<evidence type="ECO:0000313" key="2">
    <source>
        <dbReference type="Proteomes" id="UP000314980"/>
    </source>
</evidence>
<dbReference type="InParanoid" id="A0A4W6CSA7"/>
<dbReference type="GeneTree" id="ENSGT00400000024875"/>
<reference evidence="1" key="3">
    <citation type="submission" date="2025-09" db="UniProtKB">
        <authorList>
            <consortium name="Ensembl"/>
        </authorList>
    </citation>
    <scope>IDENTIFICATION</scope>
</reference>
<protein>
    <submittedName>
        <fullName evidence="1">Uncharacterized protein</fullName>
    </submittedName>
</protein>
<reference evidence="2" key="1">
    <citation type="submission" date="2015-09" db="EMBL/GenBank/DDBJ databases">
        <authorList>
            <person name="Sai Rama Sridatta P."/>
        </authorList>
    </citation>
    <scope>NUCLEOTIDE SEQUENCE [LARGE SCALE GENOMIC DNA]</scope>
</reference>